<feature type="domain" description="ClpX-type ZB" evidence="2">
    <location>
        <begin position="1"/>
        <end position="51"/>
    </location>
</feature>
<keyword evidence="1" id="KW-0479">Metal-binding</keyword>
<dbReference type="SMART" id="SM00994">
    <property type="entry name" value="zf-C4_ClpX"/>
    <property type="match status" value="1"/>
</dbReference>
<feature type="binding site" evidence="1">
    <location>
        <position position="9"/>
    </location>
    <ligand>
        <name>Zn(2+)</name>
        <dbReference type="ChEBI" id="CHEBI:29105"/>
    </ligand>
</feature>
<keyword evidence="1" id="KW-0143">Chaperone</keyword>
<feature type="binding site" evidence="1">
    <location>
        <position position="35"/>
    </location>
    <ligand>
        <name>Zn(2+)</name>
        <dbReference type="ChEBI" id="CHEBI:29105"/>
    </ligand>
</feature>
<dbReference type="GO" id="GO:0051082">
    <property type="term" value="F:unfolded protein binding"/>
    <property type="evidence" value="ECO:0007669"/>
    <property type="project" value="UniProtKB-UniRule"/>
</dbReference>
<organism evidence="3">
    <name type="scientific">Salmonella hadar</name>
    <dbReference type="NCBI Taxonomy" id="149385"/>
    <lineage>
        <taxon>Bacteria</taxon>
        <taxon>Pseudomonadati</taxon>
        <taxon>Pseudomonadota</taxon>
        <taxon>Gammaproteobacteria</taxon>
        <taxon>Enterobacterales</taxon>
        <taxon>Enterobacteriaceae</taxon>
        <taxon>Salmonella</taxon>
    </lineage>
</organism>
<dbReference type="GO" id="GO:0046983">
    <property type="term" value="F:protein dimerization activity"/>
    <property type="evidence" value="ECO:0007669"/>
    <property type="project" value="UniProtKB-UniRule"/>
</dbReference>
<feature type="binding site" evidence="1">
    <location>
        <position position="12"/>
    </location>
    <ligand>
        <name>Zn(2+)</name>
        <dbReference type="ChEBI" id="CHEBI:29105"/>
    </ligand>
</feature>
<accession>A0A3Z0MRX7</accession>
<dbReference type="InterPro" id="IPR010603">
    <property type="entry name" value="Znf_CppX_C4"/>
</dbReference>
<dbReference type="AlphaFoldDB" id="A0A3Z0MRX7"/>
<evidence type="ECO:0000256" key="1">
    <source>
        <dbReference type="PROSITE-ProRule" id="PRU01250"/>
    </source>
</evidence>
<dbReference type="Pfam" id="PF06689">
    <property type="entry name" value="zf-C4_ClpX"/>
    <property type="match status" value="1"/>
</dbReference>
<gene>
    <name evidence="3" type="ORF">DNZ98_14795</name>
</gene>
<dbReference type="GO" id="GO:0006457">
    <property type="term" value="P:protein folding"/>
    <property type="evidence" value="ECO:0007669"/>
    <property type="project" value="UniProtKB-UniRule"/>
</dbReference>
<comment type="caution">
    <text evidence="3">The sequence shown here is derived from an EMBL/GenBank/DDBJ whole genome shotgun (WGS) entry which is preliminary data.</text>
</comment>
<dbReference type="RefSeq" id="WP_047668240.1">
    <property type="nucleotide sequence ID" value="NZ_NQWJ01000004.1"/>
</dbReference>
<sequence length="60" mass="6686">MNKEDGFKCSFCGKPQHECAMLIRAKAEIFICSGCVSLCVEAMGKELNSRKTMLDVNIKQ</sequence>
<dbReference type="SUPFAM" id="SSF57716">
    <property type="entry name" value="Glucocorticoid receptor-like (DNA-binding domain)"/>
    <property type="match status" value="1"/>
</dbReference>
<dbReference type="InterPro" id="IPR059188">
    <property type="entry name" value="Znf_CLPX-like"/>
</dbReference>
<dbReference type="PROSITE" id="PS51902">
    <property type="entry name" value="CLPX_ZB"/>
    <property type="match status" value="1"/>
</dbReference>
<evidence type="ECO:0000259" key="2">
    <source>
        <dbReference type="PROSITE" id="PS51902"/>
    </source>
</evidence>
<protein>
    <recommendedName>
        <fullName evidence="2">ClpX-type ZB domain-containing protein</fullName>
    </recommendedName>
</protein>
<evidence type="ECO:0000313" key="3">
    <source>
        <dbReference type="EMBL" id="EBV1618086.1"/>
    </source>
</evidence>
<dbReference type="GO" id="GO:0008270">
    <property type="term" value="F:zinc ion binding"/>
    <property type="evidence" value="ECO:0007669"/>
    <property type="project" value="UniProtKB-UniRule"/>
</dbReference>
<dbReference type="EMBL" id="AAHEKO010000037">
    <property type="protein sequence ID" value="EBV1618086.1"/>
    <property type="molecule type" value="Genomic_DNA"/>
</dbReference>
<name>A0A3Z0MRX7_SALHA</name>
<dbReference type="Gene3D" id="6.20.220.10">
    <property type="entry name" value="ClpX chaperone, C4-type zinc finger domain"/>
    <property type="match status" value="1"/>
</dbReference>
<feature type="binding site" evidence="1">
    <location>
        <position position="32"/>
    </location>
    <ligand>
        <name>Zn(2+)</name>
        <dbReference type="ChEBI" id="CHEBI:29105"/>
    </ligand>
</feature>
<dbReference type="InterPro" id="IPR038366">
    <property type="entry name" value="Znf_CppX_C4_sf"/>
</dbReference>
<proteinExistence type="inferred from homology"/>
<reference evidence="3" key="1">
    <citation type="submission" date="2018-06" db="EMBL/GenBank/DDBJ databases">
        <authorList>
            <person name="Ashton P.M."/>
            <person name="Dallman T."/>
            <person name="Nair S."/>
            <person name="De Pinna E."/>
            <person name="Peters T."/>
            <person name="Grant K."/>
        </authorList>
    </citation>
    <scope>NUCLEOTIDE SEQUENCE</scope>
    <source>
        <strain evidence="3">427582</strain>
    </source>
</reference>
<comment type="similarity">
    <text evidence="1">Belongs to the ClpX chaperone family.</text>
</comment>
<keyword evidence="1" id="KW-0862">Zinc</keyword>